<organism evidence="1 2">
    <name type="scientific">Capnocytophaga canimorsus (strain 5)</name>
    <dbReference type="NCBI Taxonomy" id="860228"/>
    <lineage>
        <taxon>Bacteria</taxon>
        <taxon>Pseudomonadati</taxon>
        <taxon>Bacteroidota</taxon>
        <taxon>Flavobacteriia</taxon>
        <taxon>Flavobacteriales</taxon>
        <taxon>Flavobacteriaceae</taxon>
        <taxon>Capnocytophaga</taxon>
    </lineage>
</organism>
<reference evidence="1 2" key="1">
    <citation type="journal article" date="2011" name="J. Bacteriol.">
        <title>Complete genome sequence of the dog commensal and human pathogen Capnocytophaga canimorsus strain 5.</title>
        <authorList>
            <person name="Manfredi P."/>
            <person name="Pagni M."/>
            <person name="Cornelis G.R."/>
        </authorList>
    </citation>
    <scope>NUCLEOTIDE SEQUENCE [LARGE SCALE GENOMIC DNA]</scope>
    <source>
        <strain evidence="2">5</strain>
    </source>
</reference>
<evidence type="ECO:0000313" key="2">
    <source>
        <dbReference type="Proteomes" id="UP000008895"/>
    </source>
</evidence>
<protein>
    <submittedName>
        <fullName evidence="1">Uncharacterized protein</fullName>
    </submittedName>
</protein>
<dbReference type="RefSeq" id="WP_013996165.1">
    <property type="nucleotide sequence ID" value="NC_015846.1"/>
</dbReference>
<dbReference type="EMBL" id="CP002113">
    <property type="protein sequence ID" value="AEK22170.1"/>
    <property type="molecule type" value="Genomic_DNA"/>
</dbReference>
<dbReference type="Proteomes" id="UP000008895">
    <property type="component" value="Chromosome"/>
</dbReference>
<dbReference type="KEGG" id="ccm:Ccan_00470"/>
<proteinExistence type="predicted"/>
<gene>
    <name evidence="1" type="ordered locus">Ccan_00470</name>
</gene>
<name>F9YPJ6_CAPCC</name>
<accession>F9YPJ6</accession>
<dbReference type="OrthoDB" id="1049671at2"/>
<evidence type="ECO:0000313" key="1">
    <source>
        <dbReference type="EMBL" id="AEK22170.1"/>
    </source>
</evidence>
<dbReference type="AlphaFoldDB" id="F9YPJ6"/>
<sequence>MKKREIKDVHKNSCGSIATCKENGREFVLKNANDFYKVRIDNGVVPKGEEPKCCDYYFFKEDEIEIFVELKGSDVKRAFLQIEQSIKDFSYKYPKNYAFVISSKMPKSTDEQRAMDKFKKNNKNVSLRVKTNKLECSYNSDSKDIENIK</sequence>
<dbReference type="HOGENOM" id="CLU_1821877_0_0_10"/>
<dbReference type="eggNOG" id="ENOG5033458">
    <property type="taxonomic scope" value="Bacteria"/>
</dbReference>
<dbReference type="STRING" id="860228.Ccan_00470"/>
<keyword evidence="2" id="KW-1185">Reference proteome</keyword>